<dbReference type="Proteomes" id="UP000176005">
    <property type="component" value="Unassembled WGS sequence"/>
</dbReference>
<evidence type="ECO:0000313" key="3">
    <source>
        <dbReference type="Proteomes" id="UP000176005"/>
    </source>
</evidence>
<reference evidence="2 3" key="1">
    <citation type="journal article" date="2016" name="Front. Microbiol.">
        <title>Comparative Genomics Analysis of Streptomyces Species Reveals Their Adaptation to the Marine Environment and Their Diversity at the Genomic Level.</title>
        <authorList>
            <person name="Tian X."/>
            <person name="Zhang Z."/>
            <person name="Yang T."/>
            <person name="Chen M."/>
            <person name="Li J."/>
            <person name="Chen F."/>
            <person name="Yang J."/>
            <person name="Li W."/>
            <person name="Zhang B."/>
            <person name="Zhang Z."/>
            <person name="Wu J."/>
            <person name="Zhang C."/>
            <person name="Long L."/>
            <person name="Xiao J."/>
        </authorList>
    </citation>
    <scope>NUCLEOTIDE SEQUENCE [LARGE SCALE GENOMIC DNA]</scope>
    <source>
        <strain evidence="2 3">SCSIO 10429</strain>
    </source>
</reference>
<gene>
    <name evidence="2" type="ORF">AN218_21765</name>
</gene>
<dbReference type="InterPro" id="IPR003593">
    <property type="entry name" value="AAA+_ATPase"/>
</dbReference>
<dbReference type="PANTHER" id="PTHR22845">
    <property type="entry name" value="APOPTOTIC PROTEASE-ACTIVATING FACTOR 1"/>
    <property type="match status" value="1"/>
</dbReference>
<dbReference type="InterPro" id="IPR027417">
    <property type="entry name" value="P-loop_NTPase"/>
</dbReference>
<dbReference type="SUPFAM" id="SSF52540">
    <property type="entry name" value="P-loop containing nucleoside triphosphate hydrolases"/>
    <property type="match status" value="1"/>
</dbReference>
<dbReference type="EMBL" id="LJGW01000368">
    <property type="protein sequence ID" value="OEV09482.1"/>
    <property type="molecule type" value="Genomic_DNA"/>
</dbReference>
<dbReference type="GO" id="GO:0043531">
    <property type="term" value="F:ADP binding"/>
    <property type="evidence" value="ECO:0007669"/>
    <property type="project" value="InterPro"/>
</dbReference>
<dbReference type="AlphaFoldDB" id="A0A1E7KZY7"/>
<sequence>MTNQLPPEPVHFVDRAEEQDRTARELADWDEGRSRPLRVALVGMAGTGKTELVFRLARMLQESRPDGFERILYSDLDDLRCEGVVEPADVLADLLRSLGVESGWIEDSFAARRRQYWEQTEGKRLVVIVDNARYGTEVEPLLPSSGASVVIVASHGRLHDLPGADLEFDIGPLEKSDAEELLRQVAEDPRLDAEPEAVRRLLELCDGLPIAVHVAARWIRRHRRRPLSRMLDELSAELHDKGMPVVEKVWDAAYEGLGSDAALLYRLLAHAAGPSLPFEGVTALLGRGEDSADAALEELEAAGLLDNREEQRVRLHGLLRAHAKRRAAHDGTPEETSAGQSRLIRWYLRQAQRADVAAAGTRLAVAERAPEIPLTADVPFASKPEAYAWLESERHVLFDCVRVAHARGFHHESWALCEPLWTHFLDHRHYADVIDAFRTGLAAALRSEDLPAIVRMRCQLARPLWEQGEFQVAAEELEGAADAARTLGTSRTERILAASVMEFHGSLHTAQGKWRDAVGDFDAAREQHVAIGNEYGVLLLTYRLGEALAALGELDRAAALLSDAHTEARKMGRERLTARTGFALAGVRQSLGQIAAARDLYTESLASARDRKGDRDAALTLDALAGLAEETGDDAGAREHRAAAAALRARHGGLSQTG</sequence>
<dbReference type="PATRIC" id="fig|518642.10.peg.5337"/>
<dbReference type="RefSeq" id="WP_070018590.1">
    <property type="nucleotide sequence ID" value="NZ_LJGW01000368.1"/>
</dbReference>
<dbReference type="GO" id="GO:0005829">
    <property type="term" value="C:cytosol"/>
    <property type="evidence" value="ECO:0007669"/>
    <property type="project" value="UniProtKB-ARBA"/>
</dbReference>
<dbReference type="PANTHER" id="PTHR22845:SF5">
    <property type="entry name" value="APOPTOTIC PROTEASE-ACTIVATING FACTOR 1"/>
    <property type="match status" value="1"/>
</dbReference>
<protein>
    <recommendedName>
        <fullName evidence="1">AAA+ ATPase domain-containing protein</fullName>
    </recommendedName>
</protein>
<organism evidence="2 3">
    <name type="scientific">Streptomyces nanshensis</name>
    <dbReference type="NCBI Taxonomy" id="518642"/>
    <lineage>
        <taxon>Bacteria</taxon>
        <taxon>Bacillati</taxon>
        <taxon>Actinomycetota</taxon>
        <taxon>Actinomycetes</taxon>
        <taxon>Kitasatosporales</taxon>
        <taxon>Streptomycetaceae</taxon>
        <taxon>Streptomyces</taxon>
    </lineage>
</organism>
<dbReference type="SUPFAM" id="SSF48452">
    <property type="entry name" value="TPR-like"/>
    <property type="match status" value="1"/>
</dbReference>
<dbReference type="Gene3D" id="1.25.40.10">
    <property type="entry name" value="Tetratricopeptide repeat domain"/>
    <property type="match status" value="1"/>
</dbReference>
<dbReference type="PRINTS" id="PR00364">
    <property type="entry name" value="DISEASERSIST"/>
</dbReference>
<proteinExistence type="predicted"/>
<evidence type="ECO:0000313" key="2">
    <source>
        <dbReference type="EMBL" id="OEV09482.1"/>
    </source>
</evidence>
<keyword evidence="3" id="KW-1185">Reference proteome</keyword>
<dbReference type="Gene3D" id="3.40.50.300">
    <property type="entry name" value="P-loop containing nucleotide triphosphate hydrolases"/>
    <property type="match status" value="1"/>
</dbReference>
<comment type="caution">
    <text evidence="2">The sequence shown here is derived from an EMBL/GenBank/DDBJ whole genome shotgun (WGS) entry which is preliminary data.</text>
</comment>
<accession>A0A1E7KZY7</accession>
<dbReference type="InterPro" id="IPR011990">
    <property type="entry name" value="TPR-like_helical_dom_sf"/>
</dbReference>
<feature type="domain" description="AAA+ ATPase" evidence="1">
    <location>
        <begin position="35"/>
        <end position="174"/>
    </location>
</feature>
<evidence type="ECO:0000259" key="1">
    <source>
        <dbReference type="SMART" id="SM00382"/>
    </source>
</evidence>
<name>A0A1E7KZY7_9ACTN</name>
<dbReference type="SMART" id="SM00382">
    <property type="entry name" value="AAA"/>
    <property type="match status" value="1"/>
</dbReference>